<dbReference type="Proteomes" id="UP000050741">
    <property type="component" value="Unassembled WGS sequence"/>
</dbReference>
<dbReference type="AlphaFoldDB" id="A0A183CQU5"/>
<feature type="region of interest" description="Disordered" evidence="1">
    <location>
        <begin position="75"/>
        <end position="143"/>
    </location>
</feature>
<reference evidence="3" key="2">
    <citation type="submission" date="2016-06" db="UniProtKB">
        <authorList>
            <consortium name="WormBaseParasite"/>
        </authorList>
    </citation>
    <scope>IDENTIFICATION</scope>
</reference>
<organism evidence="2 3">
    <name type="scientific">Globodera pallida</name>
    <name type="common">Potato cyst nematode worm</name>
    <name type="synonym">Heterodera pallida</name>
    <dbReference type="NCBI Taxonomy" id="36090"/>
    <lineage>
        <taxon>Eukaryota</taxon>
        <taxon>Metazoa</taxon>
        <taxon>Ecdysozoa</taxon>
        <taxon>Nematoda</taxon>
        <taxon>Chromadorea</taxon>
        <taxon>Rhabditida</taxon>
        <taxon>Tylenchina</taxon>
        <taxon>Tylenchomorpha</taxon>
        <taxon>Tylenchoidea</taxon>
        <taxon>Heteroderidae</taxon>
        <taxon>Heteroderinae</taxon>
        <taxon>Globodera</taxon>
    </lineage>
</organism>
<proteinExistence type="predicted"/>
<dbReference type="WBParaSite" id="GPLIN_001525300">
    <property type="protein sequence ID" value="GPLIN_001525300"/>
    <property type="gene ID" value="GPLIN_001525300"/>
</dbReference>
<reference evidence="2" key="1">
    <citation type="submission" date="2014-05" db="EMBL/GenBank/DDBJ databases">
        <title>The genome and life-stage specific transcriptomes of Globodera pallida elucidate key aspects of plant parasitism by a cyst nematode.</title>
        <authorList>
            <person name="Cotton J.A."/>
            <person name="Lilley C.J."/>
            <person name="Jones L.M."/>
            <person name="Kikuchi T."/>
            <person name="Reid A.J."/>
            <person name="Thorpe P."/>
            <person name="Tsai I.J."/>
            <person name="Beasley H."/>
            <person name="Blok V."/>
            <person name="Cock P.J.A."/>
            <person name="Van den Akker S.E."/>
            <person name="Holroyd N."/>
            <person name="Hunt M."/>
            <person name="Mantelin S."/>
            <person name="Naghra H."/>
            <person name="Pain A."/>
            <person name="Palomares-Rius J.E."/>
            <person name="Zarowiecki M."/>
            <person name="Berriman M."/>
            <person name="Jones J.T."/>
            <person name="Urwin P.E."/>
        </authorList>
    </citation>
    <scope>NUCLEOTIDE SEQUENCE [LARGE SCALE GENOMIC DNA]</scope>
    <source>
        <strain evidence="2">Lindley</strain>
    </source>
</reference>
<protein>
    <submittedName>
        <fullName evidence="3">FAM192A_Fyv6_N domain-containing protein</fullName>
    </submittedName>
</protein>
<evidence type="ECO:0000313" key="3">
    <source>
        <dbReference type="WBParaSite" id="GPLIN_001525300"/>
    </source>
</evidence>
<sequence>NRSEEEPSVTTQSVESVFQREAKIIRERMFDANGKKFGPLKHFIDGFEIEEDIEPFACEHRQLLDRLKREQAGLEAEIEERSSSKAASLKSASISPEKITEDIIKRKGRKRAATASSCASSPERSPLPAPPRKTTDSATGNRTEVHHTNLTEGTCLLFPSGRAKRNISRNSNTVSPFLCVVAAVAEHSRWPLILRSAD</sequence>
<keyword evidence="2" id="KW-1185">Reference proteome</keyword>
<feature type="compositionally biased region" description="Low complexity" evidence="1">
    <location>
        <begin position="84"/>
        <end position="95"/>
    </location>
</feature>
<accession>A0A183CQU5</accession>
<evidence type="ECO:0000256" key="1">
    <source>
        <dbReference type="SAM" id="MobiDB-lite"/>
    </source>
</evidence>
<name>A0A183CQU5_GLOPA</name>
<feature type="compositionally biased region" description="Polar residues" evidence="1">
    <location>
        <begin position="114"/>
        <end position="123"/>
    </location>
</feature>
<evidence type="ECO:0000313" key="2">
    <source>
        <dbReference type="Proteomes" id="UP000050741"/>
    </source>
</evidence>